<gene>
    <name evidence="2" type="ORF">N5A92_24525</name>
</gene>
<dbReference type="Proteomes" id="UP001320831">
    <property type="component" value="Unassembled WGS sequence"/>
</dbReference>
<feature type="transmembrane region" description="Helical" evidence="1">
    <location>
        <begin position="54"/>
        <end position="78"/>
    </location>
</feature>
<accession>A0ABT2LYA3</accession>
<comment type="caution">
    <text evidence="2">The sequence shown here is derived from an EMBL/GenBank/DDBJ whole genome shotgun (WGS) entry which is preliminary data.</text>
</comment>
<evidence type="ECO:0000313" key="3">
    <source>
        <dbReference type="Proteomes" id="UP001320831"/>
    </source>
</evidence>
<evidence type="ECO:0000256" key="1">
    <source>
        <dbReference type="SAM" id="Phobius"/>
    </source>
</evidence>
<dbReference type="EMBL" id="JAOCZP010000011">
    <property type="protein sequence ID" value="MCT7378184.1"/>
    <property type="molecule type" value="Genomic_DNA"/>
</dbReference>
<feature type="transmembrane region" description="Helical" evidence="1">
    <location>
        <begin position="6"/>
        <end position="33"/>
    </location>
</feature>
<dbReference type="RefSeq" id="WP_260907021.1">
    <property type="nucleotide sequence ID" value="NZ_JAOCZP010000011.1"/>
</dbReference>
<protein>
    <submittedName>
        <fullName evidence="2">Uncharacterized protein</fullName>
    </submittedName>
</protein>
<proteinExistence type="predicted"/>
<reference evidence="2 3" key="1">
    <citation type="submission" date="2022-09" db="EMBL/GenBank/DDBJ databases">
        <title>Chelativorans salina sp. nov., a novel slightly halophilic bacterium isolated from a saline lake sediment enrichment.</title>
        <authorList>
            <person name="Gao L."/>
            <person name="Fang B.-Z."/>
            <person name="Li W.-J."/>
        </authorList>
    </citation>
    <scope>NUCLEOTIDE SEQUENCE [LARGE SCALE GENOMIC DNA]</scope>
    <source>
        <strain evidence="2 3">EGI FJ00035</strain>
    </source>
</reference>
<keyword evidence="1" id="KW-1133">Transmembrane helix</keyword>
<name>A0ABT2LYA3_9HYPH</name>
<sequence length="81" mass="8936">MAMSLFLVVTLIVVVAAGISLLMVPASVIFLSWRTVLWVRNPDERDWLSYSIKIGSVALASAIAVLVLSVLFLDFAWWDAP</sequence>
<evidence type="ECO:0000313" key="2">
    <source>
        <dbReference type="EMBL" id="MCT7378184.1"/>
    </source>
</evidence>
<keyword evidence="1" id="KW-0472">Membrane</keyword>
<organism evidence="2 3">
    <name type="scientific">Chelativorans salis</name>
    <dbReference type="NCBI Taxonomy" id="2978478"/>
    <lineage>
        <taxon>Bacteria</taxon>
        <taxon>Pseudomonadati</taxon>
        <taxon>Pseudomonadota</taxon>
        <taxon>Alphaproteobacteria</taxon>
        <taxon>Hyphomicrobiales</taxon>
        <taxon>Phyllobacteriaceae</taxon>
        <taxon>Chelativorans</taxon>
    </lineage>
</organism>
<keyword evidence="3" id="KW-1185">Reference proteome</keyword>
<keyword evidence="1" id="KW-0812">Transmembrane</keyword>